<dbReference type="PANTHER" id="PTHR43415:SF3">
    <property type="entry name" value="GNAT-FAMILY ACETYLTRANSFERASE"/>
    <property type="match status" value="1"/>
</dbReference>
<evidence type="ECO:0000313" key="3">
    <source>
        <dbReference type="Proteomes" id="UP000321400"/>
    </source>
</evidence>
<evidence type="ECO:0000313" key="2">
    <source>
        <dbReference type="EMBL" id="GEN55891.1"/>
    </source>
</evidence>
<dbReference type="EMBL" id="BJYE01000003">
    <property type="protein sequence ID" value="GEN55891.1"/>
    <property type="molecule type" value="Genomic_DNA"/>
</dbReference>
<dbReference type="PROSITE" id="PS51186">
    <property type="entry name" value="GNAT"/>
    <property type="match status" value="1"/>
</dbReference>
<keyword evidence="3" id="KW-1185">Reference proteome</keyword>
<dbReference type="RefSeq" id="WP_170243615.1">
    <property type="nucleotide sequence ID" value="NZ_BJYE01000003.1"/>
</dbReference>
<evidence type="ECO:0000259" key="1">
    <source>
        <dbReference type="PROSITE" id="PS51186"/>
    </source>
</evidence>
<dbReference type="GO" id="GO:0016747">
    <property type="term" value="F:acyltransferase activity, transferring groups other than amino-acyl groups"/>
    <property type="evidence" value="ECO:0007669"/>
    <property type="project" value="InterPro"/>
</dbReference>
<dbReference type="CDD" id="cd04301">
    <property type="entry name" value="NAT_SF"/>
    <property type="match status" value="1"/>
</dbReference>
<feature type="domain" description="N-acetyltransferase" evidence="1">
    <location>
        <begin position="2"/>
        <end position="167"/>
    </location>
</feature>
<accession>A0A511WYX2</accession>
<dbReference type="PANTHER" id="PTHR43415">
    <property type="entry name" value="SPERMIDINE N(1)-ACETYLTRANSFERASE"/>
    <property type="match status" value="1"/>
</dbReference>
<dbReference type="Gene3D" id="3.40.630.30">
    <property type="match status" value="1"/>
</dbReference>
<comment type="caution">
    <text evidence="2">The sequence shown here is derived from an EMBL/GenBank/DDBJ whole genome shotgun (WGS) entry which is preliminary data.</text>
</comment>
<protein>
    <recommendedName>
        <fullName evidence="1">N-acetyltransferase domain-containing protein</fullName>
    </recommendedName>
</protein>
<gene>
    <name evidence="2" type="ORF">HAL01_03550</name>
</gene>
<dbReference type="InterPro" id="IPR016181">
    <property type="entry name" value="Acyl_CoA_acyltransferase"/>
</dbReference>
<sequence length="172" mass="19977">MIHLKPFEPSDYQAFIGWHKEATEADMYSWAGRTFKLPVTTSQLDQYAKSAAEKTLPVKLFTIIETATNEKIGHIQVADMDGLNRSAFLNRIFIRSESRNKGYGLLLMEEMKRYIFDTLGYHRLSLYVLSNNQKARWLYQKAGFKDEGTMRDARFFNGDYLDLHLMSLLSTD</sequence>
<dbReference type="STRING" id="442899.SAMN05720591_10361"/>
<dbReference type="Proteomes" id="UP000321400">
    <property type="component" value="Unassembled WGS sequence"/>
</dbReference>
<organism evidence="2 3">
    <name type="scientific">Halolactibacillus alkaliphilus</name>
    <dbReference type="NCBI Taxonomy" id="442899"/>
    <lineage>
        <taxon>Bacteria</taxon>
        <taxon>Bacillati</taxon>
        <taxon>Bacillota</taxon>
        <taxon>Bacilli</taxon>
        <taxon>Bacillales</taxon>
        <taxon>Bacillaceae</taxon>
        <taxon>Halolactibacillus</taxon>
    </lineage>
</organism>
<dbReference type="SUPFAM" id="SSF55729">
    <property type="entry name" value="Acyl-CoA N-acyltransferases (Nat)"/>
    <property type="match status" value="1"/>
</dbReference>
<dbReference type="Pfam" id="PF13302">
    <property type="entry name" value="Acetyltransf_3"/>
    <property type="match status" value="1"/>
</dbReference>
<dbReference type="InterPro" id="IPR000182">
    <property type="entry name" value="GNAT_dom"/>
</dbReference>
<proteinExistence type="predicted"/>
<name>A0A511WYX2_9BACI</name>
<reference evidence="2 3" key="1">
    <citation type="submission" date="2019-07" db="EMBL/GenBank/DDBJ databases">
        <title>Whole genome shotgun sequence of Halolactibacillus alkaliphilus NBRC 103919.</title>
        <authorList>
            <person name="Hosoyama A."/>
            <person name="Uohara A."/>
            <person name="Ohji S."/>
            <person name="Ichikawa N."/>
        </authorList>
    </citation>
    <scope>NUCLEOTIDE SEQUENCE [LARGE SCALE GENOMIC DNA]</scope>
    <source>
        <strain evidence="2 3">NBRC 103919</strain>
    </source>
</reference>
<dbReference type="AlphaFoldDB" id="A0A511WYX2"/>